<dbReference type="VEuPathDB" id="TriTrypDB:TM35_000161480"/>
<feature type="region of interest" description="Disordered" evidence="3">
    <location>
        <begin position="417"/>
        <end position="473"/>
    </location>
</feature>
<feature type="coiled-coil region" evidence="2">
    <location>
        <begin position="168"/>
        <end position="232"/>
    </location>
</feature>
<gene>
    <name evidence="5" type="ORF">TM35_000161480</name>
</gene>
<keyword evidence="2" id="KW-0175">Coiled coil</keyword>
<keyword evidence="6" id="KW-1185">Reference proteome</keyword>
<dbReference type="SUPFAM" id="SSF50156">
    <property type="entry name" value="PDZ domain-like"/>
    <property type="match status" value="1"/>
</dbReference>
<proteinExistence type="predicted"/>
<dbReference type="EMBL" id="NBCO01000016">
    <property type="protein sequence ID" value="ORC88510.1"/>
    <property type="molecule type" value="Genomic_DNA"/>
</dbReference>
<sequence>MQGTDPAKSFLEKLKFGGAAAASVDNNSPPNSEGIIVRLLERQYASEPLSALGLKLNDDAEVVSTEPNSPAAKANIPPQYMIIYVNNQFVGSRADFEEIASQHLTLIIKLQTTTAMSELLAKMLDEEEKRENGQASMPIDTNELLRTTPRYGFLSAEHPMFLRWNHRIQTQREARQLLRQAARDAEEQQAKEALERIRQEMEEEEMKQRQLEQQKQQEKQEQEKKIVNIEKVIPNAIPNYENEFHLKRVQDESSFGRFDEVTEVTDGLNGEASAEELLKLIGAKPKEEIPAPVAVPEEDGEVRFLICPTEEYTLSNGMHVTISLKQRIGPLPKPPPGKPPKGILGLQVNTKSNPVNSTVSNNNEKICSFCYIRGHTEDECVEKKEQERKLALTRKERQVCRDYLRGRCTRTECVMRHVSQRSRSRSPRSRKRDRDRNHRSRERRRRGESRSRRHDSRRRSRRSESSERYRRRR</sequence>
<accession>A0A1X0NWL9</accession>
<dbReference type="Gene3D" id="2.30.42.10">
    <property type="match status" value="1"/>
</dbReference>
<feature type="zinc finger region" description="C3H1-type" evidence="1">
    <location>
        <begin position="394"/>
        <end position="420"/>
    </location>
</feature>
<dbReference type="GeneID" id="39985800"/>
<dbReference type="Proteomes" id="UP000192257">
    <property type="component" value="Unassembled WGS sequence"/>
</dbReference>
<keyword evidence="1" id="KW-0863">Zinc-finger</keyword>
<feature type="domain" description="C3H1-type" evidence="4">
    <location>
        <begin position="394"/>
        <end position="420"/>
    </location>
</feature>
<comment type="caution">
    <text evidence="5">The sequence shown here is derived from an EMBL/GenBank/DDBJ whole genome shotgun (WGS) entry which is preliminary data.</text>
</comment>
<evidence type="ECO:0000256" key="2">
    <source>
        <dbReference type="SAM" id="Coils"/>
    </source>
</evidence>
<dbReference type="GO" id="GO:0008270">
    <property type="term" value="F:zinc ion binding"/>
    <property type="evidence" value="ECO:0007669"/>
    <property type="project" value="UniProtKB-KW"/>
</dbReference>
<evidence type="ECO:0000259" key="4">
    <source>
        <dbReference type="PROSITE" id="PS50103"/>
    </source>
</evidence>
<keyword evidence="1" id="KW-0862">Zinc</keyword>
<dbReference type="InterPro" id="IPR036034">
    <property type="entry name" value="PDZ_sf"/>
</dbReference>
<evidence type="ECO:0000256" key="3">
    <source>
        <dbReference type="SAM" id="MobiDB-lite"/>
    </source>
</evidence>
<dbReference type="OrthoDB" id="272691at2759"/>
<name>A0A1X0NWL9_9TRYP</name>
<dbReference type="InterPro" id="IPR000571">
    <property type="entry name" value="Znf_CCCH"/>
</dbReference>
<evidence type="ECO:0000256" key="1">
    <source>
        <dbReference type="PROSITE-ProRule" id="PRU00723"/>
    </source>
</evidence>
<dbReference type="RefSeq" id="XP_028882576.1">
    <property type="nucleotide sequence ID" value="XM_029026020.1"/>
</dbReference>
<feature type="compositionally biased region" description="Basic residues" evidence="3">
    <location>
        <begin position="418"/>
        <end position="461"/>
    </location>
</feature>
<reference evidence="5 6" key="1">
    <citation type="submission" date="2017-03" db="EMBL/GenBank/DDBJ databases">
        <title>An alternative strategy for trypanosome survival in the mammalian bloodstream revealed through genome and transcriptome analysis of the ubiquitous bovine parasite Trypanosoma (Megatrypanum) theileri.</title>
        <authorList>
            <person name="Kelly S."/>
            <person name="Ivens A."/>
            <person name="Mott A."/>
            <person name="O'Neill E."/>
            <person name="Emms D."/>
            <person name="Macleod O."/>
            <person name="Voorheis P."/>
            <person name="Matthews J."/>
            <person name="Matthews K."/>
            <person name="Carrington M."/>
        </authorList>
    </citation>
    <scope>NUCLEOTIDE SEQUENCE [LARGE SCALE GENOMIC DNA]</scope>
    <source>
        <strain evidence="5">Edinburgh</strain>
    </source>
</reference>
<evidence type="ECO:0000313" key="5">
    <source>
        <dbReference type="EMBL" id="ORC88510.1"/>
    </source>
</evidence>
<evidence type="ECO:0000313" key="6">
    <source>
        <dbReference type="Proteomes" id="UP000192257"/>
    </source>
</evidence>
<dbReference type="AlphaFoldDB" id="A0A1X0NWL9"/>
<keyword evidence="1" id="KW-0479">Metal-binding</keyword>
<dbReference type="PROSITE" id="PS50103">
    <property type="entry name" value="ZF_C3H1"/>
    <property type="match status" value="1"/>
</dbReference>
<organism evidence="5 6">
    <name type="scientific">Trypanosoma theileri</name>
    <dbReference type="NCBI Taxonomy" id="67003"/>
    <lineage>
        <taxon>Eukaryota</taxon>
        <taxon>Discoba</taxon>
        <taxon>Euglenozoa</taxon>
        <taxon>Kinetoplastea</taxon>
        <taxon>Metakinetoplastina</taxon>
        <taxon>Trypanosomatida</taxon>
        <taxon>Trypanosomatidae</taxon>
        <taxon>Trypanosoma</taxon>
    </lineage>
</organism>
<feature type="compositionally biased region" description="Basic and acidic residues" evidence="3">
    <location>
        <begin position="462"/>
        <end position="473"/>
    </location>
</feature>
<protein>
    <recommendedName>
        <fullName evidence="4">C3H1-type domain-containing protein</fullName>
    </recommendedName>
</protein>